<dbReference type="Gene3D" id="1.20.120.350">
    <property type="entry name" value="Voltage-gated potassium channels. Chain C"/>
    <property type="match status" value="1"/>
</dbReference>
<evidence type="ECO:0000256" key="6">
    <source>
        <dbReference type="ARBA" id="ARBA00023136"/>
    </source>
</evidence>
<protein>
    <submittedName>
        <fullName evidence="14">Polycystic kidney disease protein 1-like 2</fullName>
    </submittedName>
</protein>
<comment type="subcellular location">
    <subcellularLocation>
        <location evidence="1">Cell projection</location>
        <location evidence="1">Cilium membrane</location>
        <topology evidence="1">Multi-pass membrane protein</topology>
    </subcellularLocation>
</comment>
<evidence type="ECO:0000313" key="15">
    <source>
        <dbReference type="Proteomes" id="UP000499080"/>
    </source>
</evidence>
<accession>A0A4Y2N539</accession>
<feature type="transmembrane region" description="Helical" evidence="12">
    <location>
        <begin position="1336"/>
        <end position="1357"/>
    </location>
</feature>
<dbReference type="Proteomes" id="UP000499080">
    <property type="component" value="Unassembled WGS sequence"/>
</dbReference>
<dbReference type="FunFam" id="2.60.60.20:FF:000022">
    <property type="entry name" value="Uncharacterized protein"/>
    <property type="match status" value="1"/>
</dbReference>
<keyword evidence="3 12" id="KW-0812">Transmembrane</keyword>
<name>A0A4Y2N539_ARAVE</name>
<dbReference type="PROSITE" id="PS50095">
    <property type="entry name" value="PLAT"/>
    <property type="match status" value="1"/>
</dbReference>
<evidence type="ECO:0000256" key="11">
    <source>
        <dbReference type="SAM" id="MobiDB-lite"/>
    </source>
</evidence>
<evidence type="ECO:0000256" key="8">
    <source>
        <dbReference type="ARBA" id="ARBA00023273"/>
    </source>
</evidence>
<evidence type="ECO:0000313" key="14">
    <source>
        <dbReference type="EMBL" id="GBN33720.1"/>
    </source>
</evidence>
<dbReference type="Pfam" id="PF20519">
    <property type="entry name" value="Polycystin_dom"/>
    <property type="match status" value="1"/>
</dbReference>
<feature type="transmembrane region" description="Helical" evidence="12">
    <location>
        <begin position="1464"/>
        <end position="1487"/>
    </location>
</feature>
<dbReference type="PANTHER" id="PTHR10877:SF150">
    <property type="entry name" value="REJ DOMAIN-CONTAINING PROTEIN"/>
    <property type="match status" value="1"/>
</dbReference>
<feature type="non-terminal residue" evidence="14">
    <location>
        <position position="1"/>
    </location>
</feature>
<gene>
    <name evidence="14" type="primary">Pkd1l2_0</name>
    <name evidence="14" type="ORF">AVEN_261040_1</name>
</gene>
<dbReference type="InterPro" id="IPR013122">
    <property type="entry name" value="PKD1_2_channel"/>
</dbReference>
<dbReference type="PANTHER" id="PTHR10877">
    <property type="entry name" value="POLYCYSTIN FAMILY MEMBER"/>
    <property type="match status" value="1"/>
</dbReference>
<dbReference type="Pfam" id="PF01825">
    <property type="entry name" value="GPS"/>
    <property type="match status" value="1"/>
</dbReference>
<feature type="compositionally biased region" description="Polar residues" evidence="11">
    <location>
        <begin position="251"/>
        <end position="261"/>
    </location>
</feature>
<dbReference type="InterPro" id="IPR000203">
    <property type="entry name" value="GPS"/>
</dbReference>
<comment type="caution">
    <text evidence="10">Lacks conserved residue(s) required for the propagation of feature annotation.</text>
</comment>
<dbReference type="EMBL" id="BGPR01008421">
    <property type="protein sequence ID" value="GBN33720.1"/>
    <property type="molecule type" value="Genomic_DNA"/>
</dbReference>
<proteinExistence type="inferred from homology"/>
<feature type="transmembrane region" description="Helical" evidence="12">
    <location>
        <begin position="1499"/>
        <end position="1525"/>
    </location>
</feature>
<feature type="domain" description="PLAT" evidence="13">
    <location>
        <begin position="1174"/>
        <end position="1293"/>
    </location>
</feature>
<feature type="transmembrane region" description="Helical" evidence="12">
    <location>
        <begin position="1129"/>
        <end position="1149"/>
    </location>
</feature>
<feature type="region of interest" description="Disordered" evidence="11">
    <location>
        <begin position="2166"/>
        <end position="2191"/>
    </location>
</feature>
<evidence type="ECO:0000256" key="5">
    <source>
        <dbReference type="ARBA" id="ARBA00022989"/>
    </source>
</evidence>
<dbReference type="Gene3D" id="2.60.60.20">
    <property type="entry name" value="PLAT/LH2 domain"/>
    <property type="match status" value="1"/>
</dbReference>
<keyword evidence="6 12" id="KW-0472">Membrane</keyword>
<dbReference type="InterPro" id="IPR036392">
    <property type="entry name" value="PLAT/LH2_dom_sf"/>
</dbReference>
<organism evidence="14 15">
    <name type="scientific">Araneus ventricosus</name>
    <name type="common">Orbweaver spider</name>
    <name type="synonym">Epeira ventricosa</name>
    <dbReference type="NCBI Taxonomy" id="182803"/>
    <lineage>
        <taxon>Eukaryota</taxon>
        <taxon>Metazoa</taxon>
        <taxon>Ecdysozoa</taxon>
        <taxon>Arthropoda</taxon>
        <taxon>Chelicerata</taxon>
        <taxon>Arachnida</taxon>
        <taxon>Araneae</taxon>
        <taxon>Araneomorphae</taxon>
        <taxon>Entelegynae</taxon>
        <taxon>Araneoidea</taxon>
        <taxon>Araneidae</taxon>
        <taxon>Araneus</taxon>
    </lineage>
</organism>
<feature type="transmembrane region" description="Helical" evidence="12">
    <location>
        <begin position="1942"/>
        <end position="1962"/>
    </location>
</feature>
<evidence type="ECO:0000256" key="1">
    <source>
        <dbReference type="ARBA" id="ARBA00004272"/>
    </source>
</evidence>
<evidence type="ECO:0000256" key="9">
    <source>
        <dbReference type="PIRSR" id="PIRSR603915-2"/>
    </source>
</evidence>
<evidence type="ECO:0000256" key="3">
    <source>
        <dbReference type="ARBA" id="ARBA00022692"/>
    </source>
</evidence>
<keyword evidence="4" id="KW-0732">Signal</keyword>
<evidence type="ECO:0000256" key="10">
    <source>
        <dbReference type="PROSITE-ProRule" id="PRU00152"/>
    </source>
</evidence>
<dbReference type="InterPro" id="IPR046338">
    <property type="entry name" value="GAIN_dom_sf"/>
</dbReference>
<feature type="disulfide bond" evidence="9">
    <location>
        <begin position="1700"/>
        <end position="1713"/>
    </location>
</feature>
<dbReference type="SMART" id="SM00308">
    <property type="entry name" value="LH2"/>
    <property type="match status" value="1"/>
</dbReference>
<dbReference type="InterPro" id="IPR002859">
    <property type="entry name" value="PKD/REJ-like"/>
</dbReference>
<reference evidence="14 15" key="1">
    <citation type="journal article" date="2019" name="Sci. Rep.">
        <title>Orb-weaving spider Araneus ventricosus genome elucidates the spidroin gene catalogue.</title>
        <authorList>
            <person name="Kono N."/>
            <person name="Nakamura H."/>
            <person name="Ohtoshi R."/>
            <person name="Moran D.A.P."/>
            <person name="Shinohara A."/>
            <person name="Yoshida Y."/>
            <person name="Fujiwara M."/>
            <person name="Mori M."/>
            <person name="Tomita M."/>
            <person name="Arakawa K."/>
        </authorList>
    </citation>
    <scope>NUCLEOTIDE SEQUENCE [LARGE SCALE GENOMIC DNA]</scope>
</reference>
<dbReference type="Gene3D" id="2.60.220.50">
    <property type="match status" value="1"/>
</dbReference>
<dbReference type="GO" id="GO:0005509">
    <property type="term" value="F:calcium ion binding"/>
    <property type="evidence" value="ECO:0007669"/>
    <property type="project" value="InterPro"/>
</dbReference>
<dbReference type="Pfam" id="PF08016">
    <property type="entry name" value="PKD_channel"/>
    <property type="match status" value="1"/>
</dbReference>
<evidence type="ECO:0000256" key="12">
    <source>
        <dbReference type="SAM" id="Phobius"/>
    </source>
</evidence>
<keyword evidence="15" id="KW-1185">Reference proteome</keyword>
<feature type="transmembrane region" description="Helical" evidence="12">
    <location>
        <begin position="1982"/>
        <end position="2004"/>
    </location>
</feature>
<evidence type="ECO:0000259" key="13">
    <source>
        <dbReference type="PROSITE" id="PS50095"/>
    </source>
</evidence>
<keyword evidence="5 12" id="KW-1133">Transmembrane helix</keyword>
<comment type="similarity">
    <text evidence="2">Belongs to the polycystin family.</text>
</comment>
<dbReference type="InterPro" id="IPR001024">
    <property type="entry name" value="PLAT/LH2_dom"/>
</dbReference>
<keyword evidence="8" id="KW-0966">Cell projection</keyword>
<dbReference type="PRINTS" id="PR01433">
    <property type="entry name" value="POLYCYSTIN2"/>
</dbReference>
<evidence type="ECO:0000256" key="2">
    <source>
        <dbReference type="ARBA" id="ARBA00007200"/>
    </source>
</evidence>
<dbReference type="InterPro" id="IPR051223">
    <property type="entry name" value="Polycystin"/>
</dbReference>
<feature type="transmembrane region" description="Helical" evidence="12">
    <location>
        <begin position="1381"/>
        <end position="1402"/>
    </location>
</feature>
<evidence type="ECO:0000256" key="7">
    <source>
        <dbReference type="ARBA" id="ARBA00023180"/>
    </source>
</evidence>
<keyword evidence="7" id="KW-0325">Glycoprotein</keyword>
<dbReference type="InterPro" id="IPR003915">
    <property type="entry name" value="PKD_2"/>
</dbReference>
<dbReference type="Pfam" id="PF02010">
    <property type="entry name" value="REJ"/>
    <property type="match status" value="1"/>
</dbReference>
<feature type="transmembrane region" description="Helical" evidence="12">
    <location>
        <begin position="1591"/>
        <end position="1611"/>
    </location>
</feature>
<dbReference type="GO" id="GO:0005262">
    <property type="term" value="F:calcium channel activity"/>
    <property type="evidence" value="ECO:0007669"/>
    <property type="project" value="TreeGrafter"/>
</dbReference>
<dbReference type="InterPro" id="IPR046791">
    <property type="entry name" value="Polycystin_dom"/>
</dbReference>
<sequence length="2191" mass="251481">KRREASKAEWIDDTIRLKKNLTIAVSDGEYKAPLIWIDKNSTDIEHPIECQRGYDCRYETTAVFRNNESYLASHFWTVYSIASSGKEEEIDISDLKTRNCSAIRIVKRSLAIGLYKLKYTLTVYAEDENEEEEEVNEEAEEYDNYYYRANQNSEDEEEDLSVLLENRTILGRRSVFSYLRIIPTPLIPMLINGGASYITRGFGQTISLEPTLYTEDPDFPENQNYEVTWFCVRSDKNESLTELKKYEYDQGNPSSPITDRSTVNEKDDEGGCFGKGPGLIEIGSSDYELNSNMFWTWSAVYNIFAVIKKDEKVTEGQLFIKVLEERPPSLRVMCEKRIACFPDLQGLYINPNSWIPLKVECIQDCGNGSLQYEWNVYASNLKSWERNSIYYWEEHVTADYDRMGLNQSLYALNPDINVYLVEVTGRIPDSDVPEGVSSLFLIINHPPANGNCHINASSGMALLDTFMIEFSGWEDEEGHEIYDYSVYVKYGEETLRLSYGMKTKVLVVLPFGDLEIWCSIQDHLGAVTMYSAANFSTGLPNEDELEEYDKKRFFDKALAEGKMALASQIVIAKNSILMEYRRLRNRRGDFDDVSESAIDARWQEYLQLDGIDSSYYTPQARDEIREELREIMEAQMDRDALVKNKEITRLLRLPMEALPDAEIFGGALSAVADNGPTDLSGKLKIMRGMENMFQIINFTDVPHPEDKKIVFSQFGNLADTIAGSLAESNIAGNFLPGEIKRAEEVLDYNATEPNYFIFYVEGNRTEVQMNLRERAVEAAKDGQSSEAKEMVIKIKDMISAIQQSCMEEIMVGPEPFYTESRSGFQMTFFKNYASNLSNEIIQQGNSSITLPDLCSVLTDLCEENDLAVGIQAVRWTQPLESYGMESDKLSERSNVIQVDITSREGNSTISVSNSTEIFKICIPVSVDNAEEKMEYIVPSFPRADDILVYHTLLIESSGLTATVNIKPDDHNAPFLVMYKYGDLPSLFDYEDIKRIQDLDYENGIYSLFIGSDVISEAGKNLSIGIGHAANATDLDSFFDNPDLYNLSVANMTNQFSSNYAIEITTTGCYYFSDVEEKWSTKGCQVVKSASGVTCCECNHLTSFGSGFFITPNNIDFNYVFAHAAFETNVTIYATIIVTFSVFVLFLIYARWKDRKDVQKLGATPLPDNEPGDKNIYEILVFTGHQRNAGTKSNVFFIVSGEDDETEVRHLADDKRPILQRSSVDVFVMSVPRSLGQLNYLRIWHDNSGSGKWSSWYCQYIVFRDVQTGFKYEFLINRWFGVEYEDGMIDRLIPVAGREQVTEFSHLFSTTSRRNLADSHLWFSVFLRPPRSRFTRVQRVCCCMAVLCLSMLSNAMYYERTSAKPAQGGFKFGPLSLSPEQIGVGLITNFLIFPPTFIMIFFFRKSRPRKLRQSRIEQALREQRSEWKKKNPEIMSTNLKNHLPSKSDAEAQLYHKKKKFSLPWWCIYFGWLMVVASIGASMFFMWAYGISFGDEKTSKWLSSLIIAFISSVLITQPMKIILMAIVASCLCRSIDYDEDDADEDEEDPHLRYDEEFLHDSKRSRHLAYQPMDLEALEEARKEREKEVKMYSVLKEISAYFLFLWVIMILSYGNRDPNNFFLREALINGFIKPGDLWVEYNNVNTEKRFWNWTYNALVPELFALSWYNGREPLGLRLYLDDRNNLKIGYAVMRQVRIQPRSCKVPWVMEEVTPECAGYGTMVNEDGTLYTVGWRKVNSSDTLVPPEYKYLTASQLKGYPFWGQIDWYGGGGYVVPLVAKRDSDVKSLIRRLERLEKEGWIDKHTRAIFVEFGVYNAQINLFCSVTILAEFLPGGGVIPYYHIDPLRLLNYHAGFGLFQAAIEVIFVIFTIFFTVKELKSMCREGKAYFSQYWNIAELVSIVVSYTGIINHIYKIFMTKEILRIFTETEGTGYVKLQEAVLLNELFCYQIGLVMSISTLKFLKLLRFNKRIGILSSTLRACAKELQSYSVCLMIVFMAFVVLFWLLLGRHVREFSTFVYSFESSISMMLKKFNYEDMYAAQPILTPIAFFTFSLATAVVLINILLSIIIRSFEDVKHDVSMQSNEYEILDFFINRMKMLTGIGTAKVRPLPSMYRDKKKPKDSVSSFPDKVDRLVDFINDFYFDNQIDFNGKDFLKKMNAEVSTAAERETRKAKPVMVSKSKIPRSVSERFDDF</sequence>
<dbReference type="GO" id="GO:0050982">
    <property type="term" value="P:detection of mechanical stimulus"/>
    <property type="evidence" value="ECO:0007669"/>
    <property type="project" value="TreeGrafter"/>
</dbReference>
<feature type="region of interest" description="Disordered" evidence="11">
    <location>
        <begin position="248"/>
        <end position="267"/>
    </location>
</feature>
<dbReference type="FunFam" id="1.10.287.70:FF:000086">
    <property type="entry name" value="Polycystic kidney disease 2"/>
    <property type="match status" value="1"/>
</dbReference>
<dbReference type="Pfam" id="PF01477">
    <property type="entry name" value="PLAT"/>
    <property type="match status" value="1"/>
</dbReference>
<evidence type="ECO:0000256" key="4">
    <source>
        <dbReference type="ARBA" id="ARBA00022729"/>
    </source>
</evidence>
<comment type="caution">
    <text evidence="14">The sequence shown here is derived from an EMBL/GenBank/DDBJ whole genome shotgun (WGS) entry which is preliminary data.</text>
</comment>
<feature type="transmembrane region" description="Helical" evidence="12">
    <location>
        <begin position="1892"/>
        <end position="1910"/>
    </location>
</feature>
<dbReference type="SUPFAM" id="SSF49723">
    <property type="entry name" value="Lipase/lipooxygenase domain (PLAT/LH2 domain)"/>
    <property type="match status" value="1"/>
</dbReference>
<feature type="transmembrane region" description="Helical" evidence="12">
    <location>
        <begin position="2044"/>
        <end position="2066"/>
    </location>
</feature>
<dbReference type="GO" id="GO:0060170">
    <property type="term" value="C:ciliary membrane"/>
    <property type="evidence" value="ECO:0007669"/>
    <property type="project" value="UniProtKB-SubCell"/>
</dbReference>
<dbReference type="OrthoDB" id="6430541at2759"/>
<feature type="transmembrane region" description="Helical" evidence="12">
    <location>
        <begin position="1850"/>
        <end position="1872"/>
    </location>
</feature>
<dbReference type="InterPro" id="IPR027359">
    <property type="entry name" value="Volt_channel_dom_sf"/>
</dbReference>
<dbReference type="SMART" id="SM00303">
    <property type="entry name" value="GPS"/>
    <property type="match status" value="1"/>
</dbReference>